<dbReference type="RefSeq" id="WP_204416961.1">
    <property type="nucleotide sequence ID" value="NZ_JAFBED010000005.1"/>
</dbReference>
<gene>
    <name evidence="2" type="ORF">JOC95_002684</name>
</gene>
<proteinExistence type="predicted"/>
<sequence length="50" mass="5912">MKRRLKKKLEKRQALFKSHAEHRAIGHTQRLVNAHQRTQNNTHKATAREG</sequence>
<keyword evidence="3" id="KW-1185">Reference proteome</keyword>
<evidence type="ECO:0000313" key="3">
    <source>
        <dbReference type="Proteomes" id="UP000737402"/>
    </source>
</evidence>
<comment type="caution">
    <text evidence="2">The sequence shown here is derived from an EMBL/GenBank/DDBJ whole genome shotgun (WGS) entry which is preliminary data.</text>
</comment>
<organism evidence="2 3">
    <name type="scientific">Sutcliffiella tianshenii</name>
    <dbReference type="NCBI Taxonomy" id="1463404"/>
    <lineage>
        <taxon>Bacteria</taxon>
        <taxon>Bacillati</taxon>
        <taxon>Bacillota</taxon>
        <taxon>Bacilli</taxon>
        <taxon>Bacillales</taxon>
        <taxon>Bacillaceae</taxon>
        <taxon>Sutcliffiella</taxon>
    </lineage>
</organism>
<evidence type="ECO:0000256" key="1">
    <source>
        <dbReference type="SAM" id="MobiDB-lite"/>
    </source>
</evidence>
<feature type="compositionally biased region" description="Polar residues" evidence="1">
    <location>
        <begin position="35"/>
        <end position="44"/>
    </location>
</feature>
<dbReference type="EMBL" id="JAFBED010000005">
    <property type="protein sequence ID" value="MBM7620829.1"/>
    <property type="molecule type" value="Genomic_DNA"/>
</dbReference>
<name>A0ABS2P1S2_9BACI</name>
<protein>
    <submittedName>
        <fullName evidence="2">Uncharacterized protein</fullName>
    </submittedName>
</protein>
<feature type="region of interest" description="Disordered" evidence="1">
    <location>
        <begin position="22"/>
        <end position="50"/>
    </location>
</feature>
<accession>A0ABS2P1S2</accession>
<reference evidence="2 3" key="1">
    <citation type="submission" date="2021-01" db="EMBL/GenBank/DDBJ databases">
        <title>Genomic Encyclopedia of Type Strains, Phase IV (KMG-IV): sequencing the most valuable type-strain genomes for metagenomic binning, comparative biology and taxonomic classification.</title>
        <authorList>
            <person name="Goeker M."/>
        </authorList>
    </citation>
    <scope>NUCLEOTIDE SEQUENCE [LARGE SCALE GENOMIC DNA]</scope>
    <source>
        <strain evidence="2 3">DSM 25879</strain>
    </source>
</reference>
<evidence type="ECO:0000313" key="2">
    <source>
        <dbReference type="EMBL" id="MBM7620829.1"/>
    </source>
</evidence>
<dbReference type="Proteomes" id="UP000737402">
    <property type="component" value="Unassembled WGS sequence"/>
</dbReference>